<dbReference type="InterPro" id="IPR003854">
    <property type="entry name" value="GASA"/>
</dbReference>
<proteinExistence type="inferred from homology"/>
<organism evidence="3 4">
    <name type="scientific">Colocasia esculenta</name>
    <name type="common">Wild taro</name>
    <name type="synonym">Arum esculentum</name>
    <dbReference type="NCBI Taxonomy" id="4460"/>
    <lineage>
        <taxon>Eukaryota</taxon>
        <taxon>Viridiplantae</taxon>
        <taxon>Streptophyta</taxon>
        <taxon>Embryophyta</taxon>
        <taxon>Tracheophyta</taxon>
        <taxon>Spermatophyta</taxon>
        <taxon>Magnoliopsida</taxon>
        <taxon>Liliopsida</taxon>
        <taxon>Araceae</taxon>
        <taxon>Aroideae</taxon>
        <taxon>Colocasieae</taxon>
        <taxon>Colocasia</taxon>
    </lineage>
</organism>
<dbReference type="OrthoDB" id="625265at2759"/>
<evidence type="ECO:0000313" key="3">
    <source>
        <dbReference type="EMBL" id="MQM12059.1"/>
    </source>
</evidence>
<evidence type="ECO:0000256" key="2">
    <source>
        <dbReference type="SAM" id="SignalP"/>
    </source>
</evidence>
<feature type="chain" id="PRO_5032698881" description="Snakin-2" evidence="2">
    <location>
        <begin position="25"/>
        <end position="101"/>
    </location>
</feature>
<name>A0A843WQ19_COLES</name>
<evidence type="ECO:0008006" key="5">
    <source>
        <dbReference type="Google" id="ProtNLM"/>
    </source>
</evidence>
<reference evidence="3" key="1">
    <citation type="submission" date="2017-07" db="EMBL/GenBank/DDBJ databases">
        <title>Taro Niue Genome Assembly and Annotation.</title>
        <authorList>
            <person name="Atibalentja N."/>
            <person name="Keating K."/>
            <person name="Fields C.J."/>
        </authorList>
    </citation>
    <scope>NUCLEOTIDE SEQUENCE</scope>
    <source>
        <strain evidence="3">Niue_2</strain>
        <tissue evidence="3">Leaf</tissue>
    </source>
</reference>
<keyword evidence="2" id="KW-0732">Signal</keyword>
<comment type="caution">
    <text evidence="3">The sequence shown here is derived from an EMBL/GenBank/DDBJ whole genome shotgun (WGS) entry which is preliminary data.</text>
</comment>
<dbReference type="SMR" id="A0A843WQ19"/>
<feature type="signal peptide" evidence="2">
    <location>
        <begin position="1"/>
        <end position="24"/>
    </location>
</feature>
<dbReference type="Proteomes" id="UP000652761">
    <property type="component" value="Unassembled WGS sequence"/>
</dbReference>
<dbReference type="AlphaFoldDB" id="A0A843WQ19"/>
<keyword evidence="4" id="KW-1185">Reference proteome</keyword>
<evidence type="ECO:0000256" key="1">
    <source>
        <dbReference type="ARBA" id="ARBA00010582"/>
    </source>
</evidence>
<dbReference type="Pfam" id="PF02704">
    <property type="entry name" value="GASA"/>
    <property type="match status" value="1"/>
</dbReference>
<gene>
    <name evidence="3" type="ORF">Taro_044969</name>
</gene>
<accession>A0A843WQ19</accession>
<sequence length="101" mass="10646">MAFPSWDLLVFLLLALLAVHIAESRSAAVETTSRRSLMAAIDCNSACDVRCGLSSRPNLCKRACGTCCYRCGCVPPGTSGNKNACPCYANLTTSGGRPKCP</sequence>
<protein>
    <recommendedName>
        <fullName evidence="5">Snakin-2</fullName>
    </recommendedName>
</protein>
<comment type="similarity">
    <text evidence="1">Belongs to the GASA family.</text>
</comment>
<dbReference type="PANTHER" id="PTHR23201:SF12">
    <property type="entry name" value="OS05G0432200 PROTEIN"/>
    <property type="match status" value="1"/>
</dbReference>
<dbReference type="PANTHER" id="PTHR23201">
    <property type="entry name" value="EXTENSIN, PROLINE-RICH PROTEIN"/>
    <property type="match status" value="1"/>
</dbReference>
<evidence type="ECO:0000313" key="4">
    <source>
        <dbReference type="Proteomes" id="UP000652761"/>
    </source>
</evidence>
<dbReference type="EMBL" id="NMUH01005184">
    <property type="protein sequence ID" value="MQM12059.1"/>
    <property type="molecule type" value="Genomic_DNA"/>
</dbReference>